<accession>A0A380ZVW6</accession>
<gene>
    <name evidence="1" type="ORF">NCTC11661_02302</name>
</gene>
<dbReference type="RefSeq" id="WP_002688493.1">
    <property type="nucleotide sequence ID" value="NZ_UFTJ01000005.1"/>
</dbReference>
<sequence>MENENKVKLLISAEGDMNKPNDFKINLKAEGHKDKILSVMASILHGEDWLREIVEQALEMAYEE</sequence>
<evidence type="ECO:0000313" key="1">
    <source>
        <dbReference type="EMBL" id="SUV53155.1"/>
    </source>
</evidence>
<dbReference type="Proteomes" id="UP000255515">
    <property type="component" value="Unassembled WGS sequence"/>
</dbReference>
<dbReference type="EMBL" id="UFTJ01000005">
    <property type="protein sequence ID" value="SUV53155.1"/>
    <property type="molecule type" value="Genomic_DNA"/>
</dbReference>
<organism evidence="1 2">
    <name type="scientific">Bergeyella zoohelcum</name>
    <dbReference type="NCBI Taxonomy" id="1015"/>
    <lineage>
        <taxon>Bacteria</taxon>
        <taxon>Pseudomonadati</taxon>
        <taxon>Bacteroidota</taxon>
        <taxon>Flavobacteriia</taxon>
        <taxon>Flavobacteriales</taxon>
        <taxon>Weeksellaceae</taxon>
        <taxon>Bergeyella</taxon>
    </lineage>
</organism>
<dbReference type="AlphaFoldDB" id="A0A380ZVW6"/>
<reference evidence="1 2" key="1">
    <citation type="submission" date="2018-06" db="EMBL/GenBank/DDBJ databases">
        <authorList>
            <consortium name="Pathogen Informatics"/>
            <person name="Doyle S."/>
        </authorList>
    </citation>
    <scope>NUCLEOTIDE SEQUENCE [LARGE SCALE GENOMIC DNA]</scope>
    <source>
        <strain evidence="1 2">NCTC11661</strain>
    </source>
</reference>
<evidence type="ECO:0000313" key="2">
    <source>
        <dbReference type="Proteomes" id="UP000255515"/>
    </source>
</evidence>
<name>A0A380ZVW6_9FLAO</name>
<proteinExistence type="predicted"/>
<protein>
    <submittedName>
        <fullName evidence="1">Uncharacterized protein</fullName>
    </submittedName>
</protein>